<keyword evidence="3" id="KW-0808">Transferase</keyword>
<feature type="compositionally biased region" description="Gly residues" evidence="1">
    <location>
        <begin position="1491"/>
        <end position="1511"/>
    </location>
</feature>
<feature type="region of interest" description="Disordered" evidence="1">
    <location>
        <begin position="716"/>
        <end position="738"/>
    </location>
</feature>
<feature type="compositionally biased region" description="Basic and acidic residues" evidence="1">
    <location>
        <begin position="1159"/>
        <end position="1175"/>
    </location>
</feature>
<gene>
    <name evidence="3" type="ORF">SO694_00025343</name>
</gene>
<evidence type="ECO:0000256" key="1">
    <source>
        <dbReference type="SAM" id="MobiDB-lite"/>
    </source>
</evidence>
<feature type="region of interest" description="Disordered" evidence="1">
    <location>
        <begin position="1"/>
        <end position="45"/>
    </location>
</feature>
<sequence length="1625" mass="172261">MPSLRRTHDSSRRRGLRGCAELERPGTSGKASGTWPGPRDGEYPGHLKQRLADTMLAERDTAVQLARHLDADLGLLARACGDDAAAARCASVARCLAAVVKCAPFASGAIPGLASRFVDSLQAARPAVSDGDAWDDLGHDLGGAVVRAVPFDDAFPDAFGALAQRYAAAAAEALDSFAAEDASTAGRRRAAKRARKHCDRFAHLLERCLQNREREASLVLDALVVHQRCAGPLRPLKSAADKARKALRAALAARPPIPGDDAKEGARVDECRSKLCKALSRVAAFSRRPEAPRLAAVESDDAADYGFFLDAALLDPDGAKCFDGCAPASSRGDCWRFLAARGRPVVATRGENADAAAAAKADYDDCADAVLDALCARTWALLLAPLARPRARYTPPAVEVAVDERRDAAARQQGRLRRLAREPAGDAAAAAAAGGRFGDGAYHAEARPARQRPRRSPGGLRRLRALAAVHRVGLGDGDGCDQLAAWRAEVLGEAARWLEAPAASLRGRHGAPRAELAARLADPAAPACALDLGAELAARCRAALGDARDAAAALDATPHDGDARRARRALSRWPSGTTPRAPRRRPRAPRRRVRGVRARVPLRRGPGDSGQGSGARGPFWGGGAAALERLRRRGDVGFARPLSTSGDARRRRRTRAVDAGRHARVRAALAAACRRNGDASVADGLRAAVAARGAAADDWRLRFGAPLVAYEAAKANPGIPARSPRASTPRSTRPRASAVESWAGVHAVVVRAREARRDRKSHADDMDAPSSPGAALHAASAAPASGWARAARDADAAGELALGARTRSLLRGAELCVDDLQQIATLPDDRWRAALNKAVVRRLEDAALVLKRELRQSVLEVKGGESSEPVSKERLDELVDVACLKRKCVAAPARRALEKAAEALLRADAPGPGGRDPYGDAFDRKARAAVDAARSCLDDPPRPAVLAYVKRVLKQVDKKKAAAADGDDDDDDAVDSFRAALDAFGELRGDARADAGWEAETVAPRLSDGQLLDAVADDRRGASASEHDCEVHFPVSGGDGGFCRVARLVEHVVPLNSKTRPKKLTFACGDGSRRSFLLKGAEDVHLDERVMQLLTTIREAVALAAKGGFAPHVSTYAVLPLSRSSGLIEWVPQTRPLIDLYRDATWSRGLTSAIAERQAKLTKNGEEPEKPEASSKRSRASKKKRGRRAAEADDDDRPDDRTARELQYEALPKGFHAELTKRGVDASAPRQQWDAAAVRASYDALARDAPRDMVERELARWSEGGDDWCARRRTYAARLGGSCVANYALGLGDRHLENVLLDVRDGSVVDVDWGVCFDAGTRLRVPEAVPFRLTPALRFPLGPAGCAAGPFAAAARKTARALGGPAGAAVLELLEVVANDARVEWRATLGHGKRLKGPEDGQGAPAAPHHDRFATLALSAARCFEQRRKLVADGLHRGDVLAAALDARSAALDALAVAQGGHGDAGAQAPGEVARTSARRRGLQAGERPARGGGARHAGRGAGAPGLGGRPRGALGRRARGASAAATRSALLASPRRAVVGELNKRGAVLLAAGSVSTADGSNAPPLPLGQLREIFARQGSKRVIQLRFNMSVPRARVQKRIHAPFREMIARPKISANEWKTAEI</sequence>
<reference evidence="3 4" key="1">
    <citation type="submission" date="2024-03" db="EMBL/GenBank/DDBJ databases">
        <title>Aureococcus anophagefferens CCMP1851 and Kratosvirus quantuckense: Draft genome of a second virus-susceptible host strain in the model system.</title>
        <authorList>
            <person name="Chase E."/>
            <person name="Truchon A.R."/>
            <person name="Schepens W."/>
            <person name="Wilhelm S.W."/>
        </authorList>
    </citation>
    <scope>NUCLEOTIDE SEQUENCE [LARGE SCALE GENOMIC DNA]</scope>
    <source>
        <strain evidence="3 4">CCMP1851</strain>
    </source>
</reference>
<feature type="compositionally biased region" description="Basic residues" evidence="1">
    <location>
        <begin position="581"/>
        <end position="594"/>
    </location>
</feature>
<feature type="region of interest" description="Disordered" evidence="1">
    <location>
        <begin position="555"/>
        <end position="594"/>
    </location>
</feature>
<evidence type="ECO:0000259" key="2">
    <source>
        <dbReference type="PROSITE" id="PS50290"/>
    </source>
</evidence>
<feature type="compositionally biased region" description="Basic and acidic residues" evidence="1">
    <location>
        <begin position="754"/>
        <end position="765"/>
    </location>
</feature>
<comment type="caution">
    <text evidence="3">The sequence shown here is derived from an EMBL/GenBank/DDBJ whole genome shotgun (WGS) entry which is preliminary data.</text>
</comment>
<feature type="compositionally biased region" description="Basic residues" evidence="1">
    <location>
        <begin position="1176"/>
        <end position="1187"/>
    </location>
</feature>
<feature type="region of interest" description="Disordered" evidence="1">
    <location>
        <begin position="1461"/>
        <end position="1521"/>
    </location>
</feature>
<dbReference type="SUPFAM" id="SSF56112">
    <property type="entry name" value="Protein kinase-like (PK-like)"/>
    <property type="match status" value="1"/>
</dbReference>
<dbReference type="InterPro" id="IPR050517">
    <property type="entry name" value="DDR_Repair_Kinase"/>
</dbReference>
<evidence type="ECO:0000313" key="3">
    <source>
        <dbReference type="EMBL" id="KAK7239306.1"/>
    </source>
</evidence>
<dbReference type="EMBL" id="JBBJCI010000224">
    <property type="protein sequence ID" value="KAK7239306.1"/>
    <property type="molecule type" value="Genomic_DNA"/>
</dbReference>
<name>A0ABR1FV94_AURAN</name>
<dbReference type="PANTHER" id="PTHR11139">
    <property type="entry name" value="ATAXIA TELANGIECTASIA MUTATED ATM -RELATED"/>
    <property type="match status" value="1"/>
</dbReference>
<dbReference type="InterPro" id="IPR011009">
    <property type="entry name" value="Kinase-like_dom_sf"/>
</dbReference>
<protein>
    <submittedName>
        <fullName evidence="3">Protein serine/threonine kinase</fullName>
    </submittedName>
</protein>
<feature type="domain" description="PI3K/PI4K catalytic" evidence="2">
    <location>
        <begin position="1048"/>
        <end position="1423"/>
    </location>
</feature>
<feature type="compositionally biased region" description="Low complexity" evidence="1">
    <location>
        <begin position="1461"/>
        <end position="1471"/>
    </location>
</feature>
<dbReference type="PROSITE" id="PS50290">
    <property type="entry name" value="PI3_4_KINASE_3"/>
    <property type="match status" value="1"/>
</dbReference>
<feature type="compositionally biased region" description="Low complexity" evidence="1">
    <location>
        <begin position="720"/>
        <end position="738"/>
    </location>
</feature>
<proteinExistence type="predicted"/>
<feature type="region of interest" description="Disordered" evidence="1">
    <location>
        <begin position="1159"/>
        <end position="1202"/>
    </location>
</feature>
<keyword evidence="4" id="KW-1185">Reference proteome</keyword>
<accession>A0ABR1FV94</accession>
<dbReference type="Pfam" id="PF00454">
    <property type="entry name" value="PI3_PI4_kinase"/>
    <property type="match status" value="1"/>
</dbReference>
<keyword evidence="3" id="KW-0418">Kinase</keyword>
<feature type="compositionally biased region" description="Low complexity" evidence="1">
    <location>
        <begin position="768"/>
        <end position="779"/>
    </location>
</feature>
<dbReference type="Gene3D" id="1.10.1070.11">
    <property type="entry name" value="Phosphatidylinositol 3-/4-kinase, catalytic domain"/>
    <property type="match status" value="1"/>
</dbReference>
<evidence type="ECO:0000313" key="4">
    <source>
        <dbReference type="Proteomes" id="UP001363151"/>
    </source>
</evidence>
<feature type="region of interest" description="Disordered" evidence="1">
    <location>
        <begin position="754"/>
        <end position="779"/>
    </location>
</feature>
<feature type="region of interest" description="Disordered" evidence="1">
    <location>
        <begin position="441"/>
        <end position="460"/>
    </location>
</feature>
<dbReference type="GO" id="GO:0016301">
    <property type="term" value="F:kinase activity"/>
    <property type="evidence" value="ECO:0007669"/>
    <property type="project" value="UniProtKB-KW"/>
</dbReference>
<dbReference type="SMART" id="SM00146">
    <property type="entry name" value="PI3Kc"/>
    <property type="match status" value="1"/>
</dbReference>
<dbReference type="Gene3D" id="3.30.1010.10">
    <property type="entry name" value="Phosphatidylinositol 3-kinase Catalytic Subunit, Chain A, domain 4"/>
    <property type="match status" value="1"/>
</dbReference>
<dbReference type="Proteomes" id="UP001363151">
    <property type="component" value="Unassembled WGS sequence"/>
</dbReference>
<dbReference type="InterPro" id="IPR000403">
    <property type="entry name" value="PI3/4_kinase_cat_dom"/>
</dbReference>
<feature type="compositionally biased region" description="Basic and acidic residues" evidence="1">
    <location>
        <begin position="1"/>
        <end position="12"/>
    </location>
</feature>
<dbReference type="InterPro" id="IPR036940">
    <property type="entry name" value="PI3/4_kinase_cat_sf"/>
</dbReference>
<organism evidence="3 4">
    <name type="scientific">Aureococcus anophagefferens</name>
    <name type="common">Harmful bloom alga</name>
    <dbReference type="NCBI Taxonomy" id="44056"/>
    <lineage>
        <taxon>Eukaryota</taxon>
        <taxon>Sar</taxon>
        <taxon>Stramenopiles</taxon>
        <taxon>Ochrophyta</taxon>
        <taxon>Pelagophyceae</taxon>
        <taxon>Pelagomonadales</taxon>
        <taxon>Pelagomonadaceae</taxon>
        <taxon>Aureococcus</taxon>
    </lineage>
</organism>